<evidence type="ECO:0000256" key="1">
    <source>
        <dbReference type="SAM" id="Phobius"/>
    </source>
</evidence>
<name>A0AA37IYD7_9FIRM</name>
<reference evidence="2" key="1">
    <citation type="journal article" date="2022" name="Int. J. Syst. Evol. Microbiol.">
        <title>Genome-based, phenotypic and chemotaxonomic classification of Faecalibacterium strains: proposal of three novel species Faecalibacterium duncaniae sp. nov., Faecalibacterium hattorii sp. nov. and Faecalibacterium gallinarum sp. nov. .</title>
        <authorList>
            <person name="Sakamoto M."/>
            <person name="Sakurai N."/>
            <person name="Tanno H."/>
            <person name="Iino T."/>
            <person name="Ohkuma M."/>
            <person name="Endo A."/>
        </authorList>
    </citation>
    <scope>NUCLEOTIDE SEQUENCE</scope>
    <source>
        <strain evidence="2">JCM 17207</strain>
    </source>
</reference>
<feature type="transmembrane region" description="Helical" evidence="1">
    <location>
        <begin position="55"/>
        <end position="74"/>
    </location>
</feature>
<evidence type="ECO:0000313" key="3">
    <source>
        <dbReference type="Proteomes" id="UP001055185"/>
    </source>
</evidence>
<dbReference type="AlphaFoldDB" id="A0AA37IYD7"/>
<keyword evidence="1" id="KW-0812">Transmembrane</keyword>
<evidence type="ECO:0000313" key="2">
    <source>
        <dbReference type="EMBL" id="GJN63882.1"/>
    </source>
</evidence>
<protein>
    <submittedName>
        <fullName evidence="2">Uncharacterized protein</fullName>
    </submittedName>
</protein>
<sequence>MAALLLALLLKKNAVLEYLGRISLIALCVQGPIYRVLATLVSIPLQTSTDAVRSNFLLASLLVLMTLVLCILGYKFLDRFAPWAIGKTAKYRPCH</sequence>
<dbReference type="EMBL" id="BQKV01000021">
    <property type="protein sequence ID" value="GJN63882.1"/>
    <property type="molecule type" value="Genomic_DNA"/>
</dbReference>
<proteinExistence type="predicted"/>
<comment type="caution">
    <text evidence="2">The sequence shown here is derived from an EMBL/GenBank/DDBJ whole genome shotgun (WGS) entry which is preliminary data.</text>
</comment>
<dbReference type="Proteomes" id="UP001055185">
    <property type="component" value="Unassembled WGS sequence"/>
</dbReference>
<keyword evidence="1" id="KW-0472">Membrane</keyword>
<gene>
    <name evidence="2" type="ORF">JCM17207_05070</name>
</gene>
<organism evidence="2 3">
    <name type="scientific">Faecalibacterium gallinarum</name>
    <dbReference type="NCBI Taxonomy" id="2903556"/>
    <lineage>
        <taxon>Bacteria</taxon>
        <taxon>Bacillati</taxon>
        <taxon>Bacillota</taxon>
        <taxon>Clostridia</taxon>
        <taxon>Eubacteriales</taxon>
        <taxon>Oscillospiraceae</taxon>
        <taxon>Faecalibacterium</taxon>
    </lineage>
</organism>
<accession>A0AA37IYD7</accession>
<keyword evidence="1" id="KW-1133">Transmembrane helix</keyword>
<keyword evidence="3" id="KW-1185">Reference proteome</keyword>